<sequence length="456" mass="49972">MQGQVVIINFPDTGHINPTLPLVAELAERRIQVTYFLPEAFRAVVTAAGATWRPLRAPMDLSQEMLEHYLDDSEPPIEEYEFPLSTLAVASWILLDLIEELQGLSPPPGVIVYDPFLPHALVAARHLHLPAVCLVTHPGPGTMPHPPQLVEEWESHQIVQKARKEIKDFYEMDVFQHGTLMEFYSADLNLVTTIAELFAPPRLSPQLKRFGHFPFHCVGPMVNPKLKRLAHAFAPSKPVEPLPHEQIDAALAAGKRFVFVSMGTVGSGGRWNGGFGPLAAHNGIQNLTGKEFLQQVYRAVMEAFQDQEDLLVLMAVGPQPDALEGLPSCPSNVLLRPTVPQLEVLQRCHAFVTHGGNNSIHEALSYAVPMAVIPMFGDQPYNAESVAGLGCGVSFRYPLQTLTPQRLRGAVRHLLEEPSYHLAAMQLSQKLRAASGAKGAAEAIVRATSKCHLAGA</sequence>
<dbReference type="PANTHER" id="PTHR48050:SF13">
    <property type="entry name" value="STEROL 3-BETA-GLUCOSYLTRANSFERASE UGT80A2"/>
    <property type="match status" value="1"/>
</dbReference>
<dbReference type="Gene3D" id="3.40.50.2000">
    <property type="entry name" value="Glycogen Phosphorylase B"/>
    <property type="match status" value="2"/>
</dbReference>
<comment type="caution">
    <text evidence="2">The sequence shown here is derived from an EMBL/GenBank/DDBJ whole genome shotgun (WGS) entry which is preliminary data.</text>
</comment>
<dbReference type="InterPro" id="IPR002213">
    <property type="entry name" value="UDP_glucos_trans"/>
</dbReference>
<reference evidence="2 3" key="1">
    <citation type="submission" date="2024-02" db="EMBL/GenBank/DDBJ databases">
        <authorList>
            <person name="Chen Y."/>
            <person name="Shah S."/>
            <person name="Dougan E. K."/>
            <person name="Thang M."/>
            <person name="Chan C."/>
        </authorList>
    </citation>
    <scope>NUCLEOTIDE SEQUENCE [LARGE SCALE GENOMIC DNA]</scope>
</reference>
<keyword evidence="3" id="KW-1185">Reference proteome</keyword>
<proteinExistence type="predicted"/>
<dbReference type="PANTHER" id="PTHR48050">
    <property type="entry name" value="STEROL 3-BETA-GLUCOSYLTRANSFERASE"/>
    <property type="match status" value="1"/>
</dbReference>
<keyword evidence="1" id="KW-0808">Transferase</keyword>
<dbReference type="Pfam" id="PF00201">
    <property type="entry name" value="UDPGT"/>
    <property type="match status" value="1"/>
</dbReference>
<dbReference type="SUPFAM" id="SSF53756">
    <property type="entry name" value="UDP-Glycosyltransferase/glycogen phosphorylase"/>
    <property type="match status" value="1"/>
</dbReference>
<dbReference type="InterPro" id="IPR050426">
    <property type="entry name" value="Glycosyltransferase_28"/>
</dbReference>
<dbReference type="CDD" id="cd03784">
    <property type="entry name" value="GT1_Gtf-like"/>
    <property type="match status" value="1"/>
</dbReference>
<dbReference type="EMBL" id="CAXAMM010028890">
    <property type="protein sequence ID" value="CAK9063674.1"/>
    <property type="molecule type" value="Genomic_DNA"/>
</dbReference>
<organism evidence="2 3">
    <name type="scientific">Durusdinium trenchii</name>
    <dbReference type="NCBI Taxonomy" id="1381693"/>
    <lineage>
        <taxon>Eukaryota</taxon>
        <taxon>Sar</taxon>
        <taxon>Alveolata</taxon>
        <taxon>Dinophyceae</taxon>
        <taxon>Suessiales</taxon>
        <taxon>Symbiodiniaceae</taxon>
        <taxon>Durusdinium</taxon>
    </lineage>
</organism>
<gene>
    <name evidence="2" type="ORF">SCF082_LOCUS32941</name>
</gene>
<protein>
    <submittedName>
        <fullName evidence="2">Uncharacterized UDP-glucosyltransferase YojK</fullName>
    </submittedName>
</protein>
<accession>A0ABP0NJD0</accession>
<evidence type="ECO:0000256" key="1">
    <source>
        <dbReference type="ARBA" id="ARBA00022679"/>
    </source>
</evidence>
<evidence type="ECO:0000313" key="3">
    <source>
        <dbReference type="Proteomes" id="UP001642464"/>
    </source>
</evidence>
<name>A0ABP0NJD0_9DINO</name>
<evidence type="ECO:0000313" key="2">
    <source>
        <dbReference type="EMBL" id="CAK9063674.1"/>
    </source>
</evidence>
<dbReference type="Proteomes" id="UP001642464">
    <property type="component" value="Unassembled WGS sequence"/>
</dbReference>